<organism evidence="4 5">
    <name type="scientific">Dichanthelium oligosanthes</name>
    <dbReference type="NCBI Taxonomy" id="888268"/>
    <lineage>
        <taxon>Eukaryota</taxon>
        <taxon>Viridiplantae</taxon>
        <taxon>Streptophyta</taxon>
        <taxon>Embryophyta</taxon>
        <taxon>Tracheophyta</taxon>
        <taxon>Spermatophyta</taxon>
        <taxon>Magnoliopsida</taxon>
        <taxon>Liliopsida</taxon>
        <taxon>Poales</taxon>
        <taxon>Poaceae</taxon>
        <taxon>PACMAD clade</taxon>
        <taxon>Panicoideae</taxon>
        <taxon>Panicodae</taxon>
        <taxon>Paniceae</taxon>
        <taxon>Dichantheliinae</taxon>
        <taxon>Dichanthelium</taxon>
    </lineage>
</organism>
<dbReference type="STRING" id="888268.A0A1E5WKR5"/>
<dbReference type="GO" id="GO:0003723">
    <property type="term" value="F:RNA binding"/>
    <property type="evidence" value="ECO:0007669"/>
    <property type="project" value="InterPro"/>
</dbReference>
<feature type="non-terminal residue" evidence="4">
    <location>
        <position position="1"/>
    </location>
</feature>
<evidence type="ECO:0000256" key="3">
    <source>
        <dbReference type="ARBA" id="ARBA00023274"/>
    </source>
</evidence>
<dbReference type="GO" id="GO:0003735">
    <property type="term" value="F:structural constituent of ribosome"/>
    <property type="evidence" value="ECO:0007669"/>
    <property type="project" value="InterPro"/>
</dbReference>
<evidence type="ECO:0000313" key="4">
    <source>
        <dbReference type="EMBL" id="OEL38002.1"/>
    </source>
</evidence>
<dbReference type="EMBL" id="LWDX02003317">
    <property type="protein sequence ID" value="OEL38002.1"/>
    <property type="molecule type" value="Genomic_DNA"/>
</dbReference>
<dbReference type="InterPro" id="IPR001892">
    <property type="entry name" value="Ribosomal_uS13"/>
</dbReference>
<name>A0A1E5WKR5_9POAL</name>
<dbReference type="SUPFAM" id="SSF46946">
    <property type="entry name" value="S13-like H2TH domain"/>
    <property type="match status" value="1"/>
</dbReference>
<evidence type="ECO:0000256" key="1">
    <source>
        <dbReference type="ARBA" id="ARBA00008080"/>
    </source>
</evidence>
<comment type="caution">
    <text evidence="4">The sequence shown here is derived from an EMBL/GenBank/DDBJ whole genome shotgun (WGS) entry which is preliminary data.</text>
</comment>
<accession>A0A1E5WKR5</accession>
<dbReference type="Proteomes" id="UP000095767">
    <property type="component" value="Unassembled WGS sequence"/>
</dbReference>
<protein>
    <submittedName>
        <fullName evidence="4">Uncharacterized protein</fullName>
    </submittedName>
</protein>
<dbReference type="Pfam" id="PF00416">
    <property type="entry name" value="Ribosomal_S13"/>
    <property type="match status" value="1"/>
</dbReference>
<evidence type="ECO:0000313" key="5">
    <source>
        <dbReference type="Proteomes" id="UP000095767"/>
    </source>
</evidence>
<gene>
    <name evidence="4" type="ORF">BAE44_0000979</name>
</gene>
<proteinExistence type="inferred from homology"/>
<comment type="similarity">
    <text evidence="1">Belongs to the universal ribosomal protein uS13 family.</text>
</comment>
<dbReference type="Gene3D" id="4.10.910.10">
    <property type="entry name" value="30s ribosomal protein s13, domain 2"/>
    <property type="match status" value="1"/>
</dbReference>
<keyword evidence="2" id="KW-0689">Ribosomal protein</keyword>
<reference evidence="4 5" key="1">
    <citation type="submission" date="2016-09" db="EMBL/GenBank/DDBJ databases">
        <title>The draft genome of Dichanthelium oligosanthes: A C3 panicoid grass species.</title>
        <authorList>
            <person name="Studer A.J."/>
            <person name="Schnable J.C."/>
            <person name="Brutnell T.P."/>
        </authorList>
    </citation>
    <scope>NUCLEOTIDE SEQUENCE [LARGE SCALE GENOMIC DNA]</scope>
    <source>
        <strain evidence="5">cv. Kellogg 1175</strain>
        <tissue evidence="4">Leaf</tissue>
    </source>
</reference>
<dbReference type="PROSITE" id="PS50159">
    <property type="entry name" value="RIBOSOMAL_S13_2"/>
    <property type="match status" value="1"/>
</dbReference>
<dbReference type="AlphaFoldDB" id="A0A1E5WKR5"/>
<keyword evidence="3" id="KW-0687">Ribonucleoprotein</keyword>
<dbReference type="InterPro" id="IPR027437">
    <property type="entry name" value="Rbsml_uS13_C"/>
</dbReference>
<dbReference type="GO" id="GO:0006412">
    <property type="term" value="P:translation"/>
    <property type="evidence" value="ECO:0007669"/>
    <property type="project" value="InterPro"/>
</dbReference>
<dbReference type="GO" id="GO:0005840">
    <property type="term" value="C:ribosome"/>
    <property type="evidence" value="ECO:0007669"/>
    <property type="project" value="UniProtKB-KW"/>
</dbReference>
<keyword evidence="5" id="KW-1185">Reference proteome</keyword>
<evidence type="ECO:0000256" key="2">
    <source>
        <dbReference type="ARBA" id="ARBA00022980"/>
    </source>
</evidence>
<dbReference type="InterPro" id="IPR010979">
    <property type="entry name" value="Ribosomal_uS13-like_H2TH"/>
</dbReference>
<dbReference type="GO" id="GO:1990904">
    <property type="term" value="C:ribonucleoprotein complex"/>
    <property type="evidence" value="ECO:0007669"/>
    <property type="project" value="UniProtKB-KW"/>
</dbReference>
<sequence length="63" mass="7479">LTQTKRADELMPEELERLMTVVANPRQKKDYKDGRSLHDVSNTLDKKLRDDLERLKKIRANRT</sequence>